<proteinExistence type="predicted"/>
<dbReference type="SUPFAM" id="SSF55729">
    <property type="entry name" value="Acyl-CoA N-acyltransferases (Nat)"/>
    <property type="match status" value="1"/>
</dbReference>
<dbReference type="PANTHER" id="PTHR43072">
    <property type="entry name" value="N-ACETYLTRANSFERASE"/>
    <property type="match status" value="1"/>
</dbReference>
<reference evidence="4 5" key="1">
    <citation type="submission" date="2019-10" db="EMBL/GenBank/DDBJ databases">
        <authorList>
            <person name="Karimi E."/>
        </authorList>
    </citation>
    <scope>NUCLEOTIDE SEQUENCE [LARGE SCALE GENOMIC DNA]</scope>
    <source>
        <strain evidence="4">Sphingobacterium sp. 8BC</strain>
    </source>
</reference>
<dbReference type="PROSITE" id="PS51186">
    <property type="entry name" value="GNAT"/>
    <property type="match status" value="1"/>
</dbReference>
<dbReference type="EC" id="2.3.1.183" evidence="4"/>
<gene>
    <name evidence="4" type="primary">ywnH</name>
    <name evidence="4" type="ORF">SPHINGO8BC_140081</name>
</gene>
<dbReference type="Pfam" id="PF13302">
    <property type="entry name" value="Acetyltransf_3"/>
    <property type="match status" value="1"/>
</dbReference>
<protein>
    <submittedName>
        <fullName evidence="4">Putative phosphinothricin acetyltransferase YwnH</fullName>
        <ecNumber evidence="4">2.3.1.183</ecNumber>
    </submittedName>
</protein>
<keyword evidence="1 4" id="KW-0808">Transferase</keyword>
<organism evidence="4 5">
    <name type="scientific">Sphingobacterium multivorum</name>
    <dbReference type="NCBI Taxonomy" id="28454"/>
    <lineage>
        <taxon>Bacteria</taxon>
        <taxon>Pseudomonadati</taxon>
        <taxon>Bacteroidota</taxon>
        <taxon>Sphingobacteriia</taxon>
        <taxon>Sphingobacteriales</taxon>
        <taxon>Sphingobacteriaceae</taxon>
        <taxon>Sphingobacterium</taxon>
    </lineage>
</organism>
<evidence type="ECO:0000313" key="4">
    <source>
        <dbReference type="EMBL" id="VXC51314.1"/>
    </source>
</evidence>
<feature type="domain" description="N-acetyltransferase" evidence="3">
    <location>
        <begin position="4"/>
        <end position="158"/>
    </location>
</feature>
<dbReference type="Gene3D" id="3.40.630.30">
    <property type="match status" value="1"/>
</dbReference>
<evidence type="ECO:0000259" key="3">
    <source>
        <dbReference type="PROSITE" id="PS51186"/>
    </source>
</evidence>
<dbReference type="GO" id="GO:0102971">
    <property type="term" value="F:phosphinothricin N-acetyltransferase activity"/>
    <property type="evidence" value="ECO:0007669"/>
    <property type="project" value="UniProtKB-EC"/>
</dbReference>
<dbReference type="PANTHER" id="PTHR43072:SF23">
    <property type="entry name" value="UPF0039 PROTEIN C11D3.02C"/>
    <property type="match status" value="1"/>
</dbReference>
<evidence type="ECO:0000256" key="1">
    <source>
        <dbReference type="ARBA" id="ARBA00022679"/>
    </source>
</evidence>
<dbReference type="CDD" id="cd04301">
    <property type="entry name" value="NAT_SF"/>
    <property type="match status" value="1"/>
</dbReference>
<dbReference type="AlphaFoldDB" id="A0A653Z903"/>
<name>A0A653Z903_SPHMU</name>
<dbReference type="InterPro" id="IPR016181">
    <property type="entry name" value="Acyl_CoA_acyltransferase"/>
</dbReference>
<sequence length="167" mass="19060">MNQLKFRDATQQDLPRIVEIYNSTIASRMVTADTSPVSVASRQKWFDEHNASKRPLWMIEDVNSQVLGWVSFQSFYGRPAYDATVEISIYLDEQQRGRGLGKQILQYCIDKAPGLGVHTLLGFIFAHNLPSIALFEKMGFKEWANLPNIATLDQEERSLKILGIRIK</sequence>
<dbReference type="RefSeq" id="WP_070565816.1">
    <property type="nucleotide sequence ID" value="NZ_CP068086.1"/>
</dbReference>
<evidence type="ECO:0000313" key="5">
    <source>
        <dbReference type="Proteomes" id="UP000432350"/>
    </source>
</evidence>
<dbReference type="EMBL" id="CABWMV010000006">
    <property type="protein sequence ID" value="VXC51314.1"/>
    <property type="molecule type" value="Genomic_DNA"/>
</dbReference>
<dbReference type="InterPro" id="IPR000182">
    <property type="entry name" value="GNAT_dom"/>
</dbReference>
<dbReference type="Proteomes" id="UP000432350">
    <property type="component" value="Unassembled WGS sequence"/>
</dbReference>
<evidence type="ECO:0000256" key="2">
    <source>
        <dbReference type="ARBA" id="ARBA00023315"/>
    </source>
</evidence>
<accession>A0A653Z903</accession>
<keyword evidence="2 4" id="KW-0012">Acyltransferase</keyword>